<dbReference type="Pfam" id="PF02655">
    <property type="entry name" value="ATP-grasp_3"/>
    <property type="match status" value="1"/>
</dbReference>
<dbReference type="GO" id="GO:0005524">
    <property type="term" value="F:ATP binding"/>
    <property type="evidence" value="ECO:0007669"/>
    <property type="project" value="UniProtKB-UniRule"/>
</dbReference>
<dbReference type="SUPFAM" id="SSF56059">
    <property type="entry name" value="Glutathione synthetase ATP-binding domain-like"/>
    <property type="match status" value="1"/>
</dbReference>
<reference evidence="3" key="1">
    <citation type="submission" date="2023-07" db="EMBL/GenBank/DDBJ databases">
        <title>Between Cages and Wild: Unraveling the Impact of Captivity on Animal Microbiomes and Antimicrobial Resistance.</title>
        <authorList>
            <person name="Schmartz G.P."/>
            <person name="Rehner J."/>
            <person name="Schuff M.J."/>
            <person name="Becker S.L."/>
            <person name="Kravczyk M."/>
            <person name="Gurevich A."/>
            <person name="Francke R."/>
            <person name="Mueller R."/>
            <person name="Keller V."/>
            <person name="Keller A."/>
        </authorList>
    </citation>
    <scope>NUCLEOTIDE SEQUENCE</scope>
    <source>
        <strain evidence="3">S39M_St_73</strain>
    </source>
</reference>
<evidence type="ECO:0000313" key="3">
    <source>
        <dbReference type="EMBL" id="MDO5457629.1"/>
    </source>
</evidence>
<dbReference type="AlphaFoldDB" id="A0AA43UCU7"/>
<dbReference type="EMBL" id="JAUNQW010000018">
    <property type="protein sequence ID" value="MDO5457629.1"/>
    <property type="molecule type" value="Genomic_DNA"/>
</dbReference>
<dbReference type="InterPro" id="IPR011761">
    <property type="entry name" value="ATP-grasp"/>
</dbReference>
<evidence type="ECO:0000256" key="1">
    <source>
        <dbReference type="PROSITE-ProRule" id="PRU00409"/>
    </source>
</evidence>
<keyword evidence="4" id="KW-1185">Reference proteome</keyword>
<comment type="caution">
    <text evidence="3">The sequence shown here is derived from an EMBL/GenBank/DDBJ whole genome shotgun (WGS) entry which is preliminary data.</text>
</comment>
<keyword evidence="1" id="KW-0547">Nucleotide-binding</keyword>
<dbReference type="InterPro" id="IPR003806">
    <property type="entry name" value="ATP-grasp_PylC-type"/>
</dbReference>
<dbReference type="PROSITE" id="PS00867">
    <property type="entry name" value="CPSASE_2"/>
    <property type="match status" value="1"/>
</dbReference>
<protein>
    <submittedName>
        <fullName evidence="3">ATP-grasp domain-containing protein</fullName>
    </submittedName>
</protein>
<dbReference type="GO" id="GO:0046872">
    <property type="term" value="F:metal ion binding"/>
    <property type="evidence" value="ECO:0007669"/>
    <property type="project" value="InterPro"/>
</dbReference>
<dbReference type="InterPro" id="IPR005479">
    <property type="entry name" value="CPAse_ATP-bd"/>
</dbReference>
<accession>A0AA43UCU7</accession>
<gene>
    <name evidence="3" type="ORF">Q4F26_04710</name>
</gene>
<dbReference type="Gene3D" id="3.30.470.20">
    <property type="entry name" value="ATP-grasp fold, B domain"/>
    <property type="match status" value="1"/>
</dbReference>
<proteinExistence type="predicted"/>
<keyword evidence="1" id="KW-0067">ATP-binding</keyword>
<evidence type="ECO:0000259" key="2">
    <source>
        <dbReference type="PROSITE" id="PS50975"/>
    </source>
</evidence>
<sequence length="402" mass="46737">MTNQTFVPVIIGSNKGSYSTARAIHEAYNIKSEMILRLDLGATAHSSIMNKHIYDSLLDDFPNVMANVKRRVDEKYPDLPKIVIGSDDWFVEQVITHRDIFTGWTVPYVNKKTHDEAVDKSKFYDICQAHGIPHPETYSIEKDVMDLPEDRPYVVKAANTPVYQNLDFEGKEKVFLCDNKTEALKAVELIQEAGYAEEIVFQEFLELKPLYQGSITIYRSPHDRQVKMICFGRVIVEDPMPESLGNNLVIFTERAAQKVYDDSVKLMEALDWTGFANFDLIYDEQTEEFKFLEINPRLGMTNYYATAAGVNVARYYVEDYIFQRAMDLEIGDKETLFTSIPKFLVKHEAGQTSYWPKIKEAYQSHEVYNAFSYPKDSHWRRRLYVFLNEMNYIKKFRSIGRL</sequence>
<dbReference type="Proteomes" id="UP001171751">
    <property type="component" value="Unassembled WGS sequence"/>
</dbReference>
<feature type="domain" description="ATP-grasp" evidence="2">
    <location>
        <begin position="124"/>
        <end position="321"/>
    </location>
</feature>
<name>A0AA43UCU7_9LACT</name>
<evidence type="ECO:0000313" key="4">
    <source>
        <dbReference type="Proteomes" id="UP001171751"/>
    </source>
</evidence>
<organism evidence="3 4">
    <name type="scientific">Atopococcus tabaci</name>
    <dbReference type="NCBI Taxonomy" id="269774"/>
    <lineage>
        <taxon>Bacteria</taxon>
        <taxon>Bacillati</taxon>
        <taxon>Bacillota</taxon>
        <taxon>Bacilli</taxon>
        <taxon>Lactobacillales</taxon>
        <taxon>Carnobacteriaceae</taxon>
        <taxon>Atopococcus</taxon>
    </lineage>
</organism>
<dbReference type="PROSITE" id="PS50975">
    <property type="entry name" value="ATP_GRASP"/>
    <property type="match status" value="1"/>
</dbReference>